<accession>A0A7D3XJH5</accession>
<name>A0A7D3XJH5_9BACL</name>
<organism evidence="1 2">
    <name type="scientific">Kroppenstedtia pulmonis</name>
    <dbReference type="NCBI Taxonomy" id="1380685"/>
    <lineage>
        <taxon>Bacteria</taxon>
        <taxon>Bacillati</taxon>
        <taxon>Bacillota</taxon>
        <taxon>Bacilli</taxon>
        <taxon>Bacillales</taxon>
        <taxon>Thermoactinomycetaceae</taxon>
        <taxon>Kroppenstedtia</taxon>
    </lineage>
</organism>
<dbReference type="EMBL" id="CP048104">
    <property type="protein sequence ID" value="QKG84839.1"/>
    <property type="molecule type" value="Genomic_DNA"/>
</dbReference>
<dbReference type="InterPro" id="IPR025622">
    <property type="entry name" value="YqzE"/>
</dbReference>
<protein>
    <submittedName>
        <fullName evidence="1">YqzE family protein</fullName>
    </submittedName>
</protein>
<sequence length="67" mass="8363">MSSQDYIKYLVQQAVQYMDTPKDQRRERRRERRDNRLSWSQQWFGMVPFGIKMFAMDQRSRFERKAP</sequence>
<proteinExistence type="predicted"/>
<dbReference type="AlphaFoldDB" id="A0A7D3XJH5"/>
<evidence type="ECO:0000313" key="1">
    <source>
        <dbReference type="EMBL" id="QKG84839.1"/>
    </source>
</evidence>
<reference evidence="1 2" key="1">
    <citation type="submission" date="2020-01" db="EMBL/GenBank/DDBJ databases">
        <authorList>
            <person name="Gulvik C.A."/>
            <person name="Batra D.G."/>
        </authorList>
    </citation>
    <scope>NUCLEOTIDE SEQUENCE [LARGE SCALE GENOMIC DNA]</scope>
    <source>
        <strain evidence="1 2">W9323</strain>
    </source>
</reference>
<dbReference type="Pfam" id="PF14038">
    <property type="entry name" value="YqzE"/>
    <property type="match status" value="1"/>
</dbReference>
<dbReference type="KEGG" id="kpul:GXN76_10400"/>
<evidence type="ECO:0000313" key="2">
    <source>
        <dbReference type="Proteomes" id="UP000503088"/>
    </source>
</evidence>
<dbReference type="Proteomes" id="UP000503088">
    <property type="component" value="Chromosome"/>
</dbReference>
<keyword evidence="2" id="KW-1185">Reference proteome</keyword>
<dbReference type="RefSeq" id="WP_173222918.1">
    <property type="nucleotide sequence ID" value="NZ_CP048104.1"/>
</dbReference>
<gene>
    <name evidence="1" type="ORF">GXN76_10400</name>
</gene>